<dbReference type="InterPro" id="IPR005302">
    <property type="entry name" value="MoCF_Sase_C"/>
</dbReference>
<dbReference type="RefSeq" id="WP_268063141.1">
    <property type="nucleotide sequence ID" value="NZ_JAPQFJ010000049.1"/>
</dbReference>
<keyword evidence="3" id="KW-1185">Reference proteome</keyword>
<dbReference type="EMBL" id="JAPQFJ010000049">
    <property type="protein sequence ID" value="MCY6960711.1"/>
    <property type="molecule type" value="Genomic_DNA"/>
</dbReference>
<name>A0ABT4DHP3_9CLOT</name>
<gene>
    <name evidence="2" type="ORF">OW729_19200</name>
</gene>
<dbReference type="InterPro" id="IPR052716">
    <property type="entry name" value="MOSC_domain"/>
</dbReference>
<dbReference type="InterPro" id="IPR011037">
    <property type="entry name" value="Pyrv_Knase-like_insert_dom_sf"/>
</dbReference>
<dbReference type="SUPFAM" id="SSF50800">
    <property type="entry name" value="PK beta-barrel domain-like"/>
    <property type="match status" value="1"/>
</dbReference>
<protein>
    <submittedName>
        <fullName evidence="2">MOSC domain-containing protein</fullName>
    </submittedName>
</protein>
<dbReference type="PROSITE" id="PS51340">
    <property type="entry name" value="MOSC"/>
    <property type="match status" value="1"/>
</dbReference>
<dbReference type="PANTHER" id="PTHR36930">
    <property type="entry name" value="METAL-SULFUR CLUSTER BIOSYNTHESIS PROTEINS YUAD-RELATED"/>
    <property type="match status" value="1"/>
</dbReference>
<comment type="caution">
    <text evidence="2">The sequence shown here is derived from an EMBL/GenBank/DDBJ whole genome shotgun (WGS) entry which is preliminary data.</text>
</comment>
<dbReference type="Pfam" id="PF03473">
    <property type="entry name" value="MOSC"/>
    <property type="match status" value="1"/>
</dbReference>
<evidence type="ECO:0000313" key="2">
    <source>
        <dbReference type="EMBL" id="MCY6960711.1"/>
    </source>
</evidence>
<dbReference type="PANTHER" id="PTHR36930:SF1">
    <property type="entry name" value="MOSC DOMAIN-CONTAINING PROTEIN"/>
    <property type="match status" value="1"/>
</dbReference>
<reference evidence="2" key="1">
    <citation type="submission" date="2022-12" db="EMBL/GenBank/DDBJ databases">
        <title>Clostridium sp. nov., isolated from industrial wastewater.</title>
        <authorList>
            <person name="Jiayan W."/>
        </authorList>
    </citation>
    <scope>NUCLEOTIDE SEQUENCE</scope>
    <source>
        <strain evidence="2">ZC22-4</strain>
    </source>
</reference>
<proteinExistence type="predicted"/>
<feature type="domain" description="MOSC" evidence="1">
    <location>
        <begin position="18"/>
        <end position="143"/>
    </location>
</feature>
<organism evidence="2 3">
    <name type="scientific">Clostridium brassicae</name>
    <dbReference type="NCBI Taxonomy" id="2999072"/>
    <lineage>
        <taxon>Bacteria</taxon>
        <taxon>Bacillati</taxon>
        <taxon>Bacillota</taxon>
        <taxon>Clostridia</taxon>
        <taxon>Eubacteriales</taxon>
        <taxon>Clostridiaceae</taxon>
        <taxon>Clostridium</taxon>
    </lineage>
</organism>
<accession>A0ABT4DHP3</accession>
<sequence>MAKVIAVNISEKKGVIKHPIEKGFFKKEHGLEGDAHVGNWHRQVSLLGQESIDKMKKLGLDKLSTGDFAENITTEGIVLYKLPVGTKLKVGETEMEVTQIGKKCHKGCEIQKLVGDCIMPREGIFAIVLKDGYIKSGDEIKIIED</sequence>
<evidence type="ECO:0000313" key="3">
    <source>
        <dbReference type="Proteomes" id="UP001144612"/>
    </source>
</evidence>
<evidence type="ECO:0000259" key="1">
    <source>
        <dbReference type="PROSITE" id="PS51340"/>
    </source>
</evidence>
<dbReference type="Gene3D" id="2.40.33.20">
    <property type="entry name" value="PK beta-barrel domain-like"/>
    <property type="match status" value="1"/>
</dbReference>
<dbReference type="Proteomes" id="UP001144612">
    <property type="component" value="Unassembled WGS sequence"/>
</dbReference>